<dbReference type="InterPro" id="IPR017441">
    <property type="entry name" value="Protein_kinase_ATP_BS"/>
</dbReference>
<gene>
    <name evidence="6 7 8" type="primary">LOC106821492</name>
</gene>
<dbReference type="SUPFAM" id="SSF56112">
    <property type="entry name" value="Protein kinase-like (PK-like)"/>
    <property type="match status" value="1"/>
</dbReference>
<proteinExistence type="inferred from homology"/>
<dbReference type="RefSeq" id="XP_014681810.1">
    <property type="nucleotide sequence ID" value="XM_014826324.1"/>
</dbReference>
<evidence type="ECO:0000256" key="2">
    <source>
        <dbReference type="PROSITE-ProRule" id="PRU10141"/>
    </source>
</evidence>
<feature type="region of interest" description="Disordered" evidence="3">
    <location>
        <begin position="315"/>
        <end position="339"/>
    </location>
</feature>
<evidence type="ECO:0000256" key="3">
    <source>
        <dbReference type="SAM" id="MobiDB-lite"/>
    </source>
</evidence>
<sequence length="436" mass="48536">MSLLCYRCLPCFKTRVSVSSSKLDETESSMESFVKLQKDAGTILEAFPLLPLSVDRMNQYRANVADYELKTVIGRGFSGATTISLARHRPSKSLVAVRKTNLELSAEDVLLVQNEITVTRQLSHPNLLPYYCTIVINREVWTIAPVMAYGSVQDLIHAHFHNGLHELAISLILRDVLKGLDYLHHLGYVHRSIKASHILISLNGKACLTGLRSSISMIRHGVRLKRIHDFPRSQIETNMYWLSSQILSQNLEGYGPKSDMYSLGITACEMGNGCVPFQDMAPSQMLLEKSNGTMPRLLDSTTVDASMLQDKEQAVEADSIPNLAENDAGPSGADKGSFDSLSSDQAAYKRTFSCMFHQFVEACLHRNPSLRPTAAQLFHHAFIKQVRKLPVGLPVLLSPVKPLKDADPFPNDMSGEPEVDAVTETMENLEIETWDF</sequence>
<evidence type="ECO:0000313" key="6">
    <source>
        <dbReference type="RefSeq" id="XP_014681809.1"/>
    </source>
</evidence>
<organism evidence="5 6">
    <name type="scientific">Priapulus caudatus</name>
    <name type="common">Priapulid worm</name>
    <dbReference type="NCBI Taxonomy" id="37621"/>
    <lineage>
        <taxon>Eukaryota</taxon>
        <taxon>Metazoa</taxon>
        <taxon>Ecdysozoa</taxon>
        <taxon>Scalidophora</taxon>
        <taxon>Priapulida</taxon>
        <taxon>Priapulimorpha</taxon>
        <taxon>Priapulimorphida</taxon>
        <taxon>Priapulidae</taxon>
        <taxon>Priapulus</taxon>
    </lineage>
</organism>
<dbReference type="Gene3D" id="1.10.510.10">
    <property type="entry name" value="Transferase(Phosphotransferase) domain 1"/>
    <property type="match status" value="1"/>
</dbReference>
<feature type="domain" description="Protein kinase" evidence="4">
    <location>
        <begin position="67"/>
        <end position="383"/>
    </location>
</feature>
<dbReference type="PANTHER" id="PTHR48014:SF21">
    <property type="entry name" value="SERINE_THREONINE-PROTEIN KINASE FRAY2"/>
    <property type="match status" value="1"/>
</dbReference>
<dbReference type="PROSITE" id="PS50011">
    <property type="entry name" value="PROTEIN_KINASE_DOM"/>
    <property type="match status" value="1"/>
</dbReference>
<dbReference type="InterPro" id="IPR000719">
    <property type="entry name" value="Prot_kinase_dom"/>
</dbReference>
<reference evidence="6 7" key="1">
    <citation type="submission" date="2025-05" db="UniProtKB">
        <authorList>
            <consortium name="RefSeq"/>
        </authorList>
    </citation>
    <scope>IDENTIFICATION</scope>
</reference>
<dbReference type="RefSeq" id="XP_014681809.1">
    <property type="nucleotide sequence ID" value="XM_014826323.1"/>
</dbReference>
<feature type="binding site" evidence="2">
    <location>
        <position position="99"/>
    </location>
    <ligand>
        <name>ATP</name>
        <dbReference type="ChEBI" id="CHEBI:30616"/>
    </ligand>
</feature>
<evidence type="ECO:0000256" key="1">
    <source>
        <dbReference type="ARBA" id="ARBA00008874"/>
    </source>
</evidence>
<evidence type="ECO:0000313" key="8">
    <source>
        <dbReference type="RefSeq" id="XP_014681811.1"/>
    </source>
</evidence>
<dbReference type="InterPro" id="IPR011009">
    <property type="entry name" value="Kinase-like_dom_sf"/>
</dbReference>
<dbReference type="Gene3D" id="3.30.200.20">
    <property type="entry name" value="Phosphorylase Kinase, domain 1"/>
    <property type="match status" value="1"/>
</dbReference>
<dbReference type="Pfam" id="PF00069">
    <property type="entry name" value="Pkinase"/>
    <property type="match status" value="1"/>
</dbReference>
<dbReference type="PANTHER" id="PTHR48014">
    <property type="entry name" value="SERINE/THREONINE-PROTEIN KINASE FRAY2"/>
    <property type="match status" value="1"/>
</dbReference>
<name>A0ABM1FBI8_PRICU</name>
<keyword evidence="2" id="KW-0067">ATP-binding</keyword>
<accession>A0ABM1FBI8</accession>
<evidence type="ECO:0000313" key="5">
    <source>
        <dbReference type="Proteomes" id="UP000695022"/>
    </source>
</evidence>
<dbReference type="GeneID" id="106821492"/>
<evidence type="ECO:0000259" key="4">
    <source>
        <dbReference type="PROSITE" id="PS50011"/>
    </source>
</evidence>
<dbReference type="PROSITE" id="PS00107">
    <property type="entry name" value="PROTEIN_KINASE_ATP"/>
    <property type="match status" value="1"/>
</dbReference>
<keyword evidence="5" id="KW-1185">Reference proteome</keyword>
<evidence type="ECO:0000313" key="7">
    <source>
        <dbReference type="RefSeq" id="XP_014681810.1"/>
    </source>
</evidence>
<keyword evidence="2" id="KW-0547">Nucleotide-binding</keyword>
<dbReference type="Proteomes" id="UP000695022">
    <property type="component" value="Unplaced"/>
</dbReference>
<dbReference type="RefSeq" id="XP_014681811.1">
    <property type="nucleotide sequence ID" value="XM_014826325.1"/>
</dbReference>
<dbReference type="InterPro" id="IPR047173">
    <property type="entry name" value="STRAD_A/B-like"/>
</dbReference>
<protein>
    <submittedName>
        <fullName evidence="6 7">STE20-related kinase adapter protein alpha-like isoform X1</fullName>
    </submittedName>
    <submittedName>
        <fullName evidence="8">STE20-related kinase adapter protein alpha-like isoform X2</fullName>
    </submittedName>
</protein>
<comment type="similarity">
    <text evidence="1">Belongs to the protein kinase superfamily. STE Ser/Thr protein kinase family. STE20 subfamily.</text>
</comment>